<evidence type="ECO:0000313" key="1">
    <source>
        <dbReference type="EMBL" id="CDW25141.1"/>
    </source>
</evidence>
<organism evidence="1">
    <name type="scientific">Lepeophtheirus salmonis</name>
    <name type="common">Salmon louse</name>
    <name type="synonym">Caligus salmonis</name>
    <dbReference type="NCBI Taxonomy" id="72036"/>
    <lineage>
        <taxon>Eukaryota</taxon>
        <taxon>Metazoa</taxon>
        <taxon>Ecdysozoa</taxon>
        <taxon>Arthropoda</taxon>
        <taxon>Crustacea</taxon>
        <taxon>Multicrustacea</taxon>
        <taxon>Hexanauplia</taxon>
        <taxon>Copepoda</taxon>
        <taxon>Siphonostomatoida</taxon>
        <taxon>Caligidae</taxon>
        <taxon>Lepeophtheirus</taxon>
    </lineage>
</organism>
<proteinExistence type="predicted"/>
<dbReference type="EMBL" id="HACA01007780">
    <property type="protein sequence ID" value="CDW25141.1"/>
    <property type="molecule type" value="Transcribed_RNA"/>
</dbReference>
<dbReference type="AlphaFoldDB" id="A0A0K2THZ7"/>
<reference evidence="1" key="1">
    <citation type="submission" date="2014-05" db="EMBL/GenBank/DDBJ databases">
        <authorList>
            <person name="Chronopoulou M."/>
        </authorList>
    </citation>
    <scope>NUCLEOTIDE SEQUENCE</scope>
    <source>
        <tissue evidence="1">Whole organism</tissue>
    </source>
</reference>
<protein>
    <submittedName>
        <fullName evidence="1">Uncharacterized protein</fullName>
    </submittedName>
</protein>
<name>A0A0K2THZ7_LEPSM</name>
<sequence length="31" mass="3712">MFLRSINCESVMRERALCFPFKNIIFSMTIL</sequence>
<accession>A0A0K2THZ7</accession>